<evidence type="ECO:0000256" key="7">
    <source>
        <dbReference type="SAM" id="Phobius"/>
    </source>
</evidence>
<reference evidence="10" key="1">
    <citation type="journal article" date="2019" name="Int. J. Syst. Evol. Microbiol.">
        <title>The Global Catalogue of Microorganisms (GCM) 10K type strain sequencing project: providing services to taxonomists for standard genome sequencing and annotation.</title>
        <authorList>
            <consortium name="The Broad Institute Genomics Platform"/>
            <consortium name="The Broad Institute Genome Sequencing Center for Infectious Disease"/>
            <person name="Wu L."/>
            <person name="Ma J."/>
        </authorList>
    </citation>
    <scope>NUCLEOTIDE SEQUENCE [LARGE SCALE GENOMIC DNA]</scope>
    <source>
        <strain evidence="10">JCM 16703</strain>
    </source>
</reference>
<dbReference type="Pfam" id="PF01569">
    <property type="entry name" value="PAP2"/>
    <property type="match status" value="1"/>
</dbReference>
<dbReference type="PANTHER" id="PTHR14969:SF62">
    <property type="entry name" value="DECAPRENYLPHOSPHORYL-5-PHOSPHORIBOSE PHOSPHATASE RV3807C-RELATED"/>
    <property type="match status" value="1"/>
</dbReference>
<keyword evidence="2" id="KW-1003">Cell membrane</keyword>
<keyword evidence="10" id="KW-1185">Reference proteome</keyword>
<dbReference type="Gene3D" id="1.20.144.10">
    <property type="entry name" value="Phosphatidic acid phosphatase type 2/haloperoxidase"/>
    <property type="match status" value="1"/>
</dbReference>
<protein>
    <recommendedName>
        <fullName evidence="8">Phosphatidic acid phosphatase type 2/haloperoxidase domain-containing protein</fullName>
    </recommendedName>
</protein>
<feature type="transmembrane region" description="Helical" evidence="7">
    <location>
        <begin position="70"/>
        <end position="86"/>
    </location>
</feature>
<evidence type="ECO:0000256" key="4">
    <source>
        <dbReference type="ARBA" id="ARBA00022801"/>
    </source>
</evidence>
<feature type="transmembrane region" description="Helical" evidence="7">
    <location>
        <begin position="132"/>
        <end position="153"/>
    </location>
</feature>
<dbReference type="PANTHER" id="PTHR14969">
    <property type="entry name" value="SPHINGOSINE-1-PHOSPHATE PHOSPHOHYDROLASE"/>
    <property type="match status" value="1"/>
</dbReference>
<evidence type="ECO:0000256" key="1">
    <source>
        <dbReference type="ARBA" id="ARBA00004651"/>
    </source>
</evidence>
<evidence type="ECO:0000256" key="3">
    <source>
        <dbReference type="ARBA" id="ARBA00022692"/>
    </source>
</evidence>
<evidence type="ECO:0000259" key="8">
    <source>
        <dbReference type="SMART" id="SM00014"/>
    </source>
</evidence>
<feature type="domain" description="Phosphatidic acid phosphatase type 2/haloperoxidase" evidence="8">
    <location>
        <begin position="92"/>
        <end position="208"/>
    </location>
</feature>
<comment type="subcellular location">
    <subcellularLocation>
        <location evidence="1">Cell membrane</location>
        <topology evidence="1">Multi-pass membrane protein</topology>
    </subcellularLocation>
</comment>
<organism evidence="9 10">
    <name type="scientific">Nocardioides fonticola</name>
    <dbReference type="NCBI Taxonomy" id="450363"/>
    <lineage>
        <taxon>Bacteria</taxon>
        <taxon>Bacillati</taxon>
        <taxon>Actinomycetota</taxon>
        <taxon>Actinomycetes</taxon>
        <taxon>Propionibacteriales</taxon>
        <taxon>Nocardioidaceae</taxon>
        <taxon>Nocardioides</taxon>
    </lineage>
</organism>
<proteinExistence type="predicted"/>
<dbReference type="RefSeq" id="WP_344735507.1">
    <property type="nucleotide sequence ID" value="NZ_BAAAZH010000036.1"/>
</dbReference>
<dbReference type="InterPro" id="IPR036938">
    <property type="entry name" value="PAP2/HPO_sf"/>
</dbReference>
<accession>A0ABP7Y1W0</accession>
<evidence type="ECO:0000256" key="5">
    <source>
        <dbReference type="ARBA" id="ARBA00022989"/>
    </source>
</evidence>
<keyword evidence="4" id="KW-0378">Hydrolase</keyword>
<feature type="transmembrane region" description="Helical" evidence="7">
    <location>
        <begin position="193"/>
        <end position="214"/>
    </location>
</feature>
<dbReference type="SUPFAM" id="SSF48317">
    <property type="entry name" value="Acid phosphatase/Vanadium-dependent haloperoxidase"/>
    <property type="match status" value="1"/>
</dbReference>
<feature type="transmembrane region" description="Helical" evidence="7">
    <location>
        <begin position="165"/>
        <end position="187"/>
    </location>
</feature>
<evidence type="ECO:0000256" key="2">
    <source>
        <dbReference type="ARBA" id="ARBA00022475"/>
    </source>
</evidence>
<evidence type="ECO:0000313" key="10">
    <source>
        <dbReference type="Proteomes" id="UP001501495"/>
    </source>
</evidence>
<evidence type="ECO:0000256" key="6">
    <source>
        <dbReference type="ARBA" id="ARBA00023136"/>
    </source>
</evidence>
<dbReference type="EMBL" id="BAAAZH010000036">
    <property type="protein sequence ID" value="GAA4129520.1"/>
    <property type="molecule type" value="Genomic_DNA"/>
</dbReference>
<keyword evidence="5 7" id="KW-1133">Transmembrane helix</keyword>
<feature type="transmembrane region" description="Helical" evidence="7">
    <location>
        <begin position="12"/>
        <end position="34"/>
    </location>
</feature>
<comment type="caution">
    <text evidence="9">The sequence shown here is derived from an EMBL/GenBank/DDBJ whole genome shotgun (WGS) entry which is preliminary data.</text>
</comment>
<dbReference type="SMART" id="SM00014">
    <property type="entry name" value="acidPPc"/>
    <property type="match status" value="1"/>
</dbReference>
<keyword evidence="3 7" id="KW-0812">Transmembrane</keyword>
<name>A0ABP7Y1W0_9ACTN</name>
<dbReference type="Proteomes" id="UP001501495">
    <property type="component" value="Unassembled WGS sequence"/>
</dbReference>
<gene>
    <name evidence="9" type="ORF">GCM10022215_42130</name>
</gene>
<evidence type="ECO:0000313" key="9">
    <source>
        <dbReference type="EMBL" id="GAA4129520.1"/>
    </source>
</evidence>
<feature type="transmembrane region" description="Helical" evidence="7">
    <location>
        <begin position="93"/>
        <end position="112"/>
    </location>
</feature>
<keyword evidence="6 7" id="KW-0472">Membrane</keyword>
<dbReference type="InterPro" id="IPR000326">
    <property type="entry name" value="PAP2/HPO"/>
</dbReference>
<sequence>MISPGRLPPIAHAAFLLGALGVVAALVALEPAWLVDLDHRVVRWTFEATAGDPGRERFWMRDATWQGPEVTRIAVALAALALAVTGERRRPVWLLAVVAAEAVIAPASKLVLDRPRPVWDDPITTLASSSFPSGHAAAAGMLLGIAWVATNGLEHAGRRARLGQAAVRVLALAWTALVAADRLFLGVHYPSDVVGGVLLGMAIVAVADTISPFVPRSPIST</sequence>